<keyword evidence="4" id="KW-0378">Hydrolase</keyword>
<evidence type="ECO:0000256" key="1">
    <source>
        <dbReference type="SAM" id="Coils"/>
    </source>
</evidence>
<proteinExistence type="predicted"/>
<dbReference type="InterPro" id="IPR002711">
    <property type="entry name" value="HNH"/>
</dbReference>
<dbReference type="CDD" id="cd00085">
    <property type="entry name" value="HNHc"/>
    <property type="match status" value="1"/>
</dbReference>
<name>A0A6M3KQ02_9ZZZZ</name>
<dbReference type="SMART" id="SM00507">
    <property type="entry name" value="HNHc"/>
    <property type="match status" value="1"/>
</dbReference>
<evidence type="ECO:0000259" key="2">
    <source>
        <dbReference type="SMART" id="SM00507"/>
    </source>
</evidence>
<evidence type="ECO:0000313" key="3">
    <source>
        <dbReference type="EMBL" id="QJA64941.1"/>
    </source>
</evidence>
<protein>
    <submittedName>
        <fullName evidence="4">Putative homing endonuclease</fullName>
    </submittedName>
</protein>
<organism evidence="4">
    <name type="scientific">viral metagenome</name>
    <dbReference type="NCBI Taxonomy" id="1070528"/>
    <lineage>
        <taxon>unclassified sequences</taxon>
        <taxon>metagenomes</taxon>
        <taxon>organismal metagenomes</taxon>
    </lineage>
</organism>
<keyword evidence="4" id="KW-0540">Nuclease</keyword>
<dbReference type="Pfam" id="PF01844">
    <property type="entry name" value="HNH"/>
    <property type="match status" value="1"/>
</dbReference>
<dbReference type="GO" id="GO:0003676">
    <property type="term" value="F:nucleic acid binding"/>
    <property type="evidence" value="ECO:0007669"/>
    <property type="project" value="InterPro"/>
</dbReference>
<dbReference type="EMBL" id="MT142516">
    <property type="protein sequence ID" value="QJA83701.1"/>
    <property type="molecule type" value="Genomic_DNA"/>
</dbReference>
<feature type="domain" description="HNH nuclease" evidence="2">
    <location>
        <begin position="13"/>
        <end position="62"/>
    </location>
</feature>
<dbReference type="AlphaFoldDB" id="A0A6M3KQ02"/>
<reference evidence="4" key="1">
    <citation type="submission" date="2020-03" db="EMBL/GenBank/DDBJ databases">
        <title>The deep terrestrial virosphere.</title>
        <authorList>
            <person name="Holmfeldt K."/>
            <person name="Nilsson E."/>
            <person name="Simone D."/>
            <person name="Lopez-Fernandez M."/>
            <person name="Wu X."/>
            <person name="de Brujin I."/>
            <person name="Lundin D."/>
            <person name="Andersson A."/>
            <person name="Bertilsson S."/>
            <person name="Dopson M."/>
        </authorList>
    </citation>
    <scope>NUCLEOTIDE SEQUENCE</scope>
    <source>
        <strain evidence="4">MM415A00259</strain>
        <strain evidence="3">MM415B00452</strain>
    </source>
</reference>
<accession>A0A6M3KQ02</accession>
<evidence type="ECO:0000313" key="4">
    <source>
        <dbReference type="EMBL" id="QJA83701.1"/>
    </source>
</evidence>
<dbReference type="Gene3D" id="1.10.30.50">
    <property type="match status" value="1"/>
</dbReference>
<dbReference type="EMBL" id="MT141529">
    <property type="protein sequence ID" value="QJA64941.1"/>
    <property type="molecule type" value="Genomic_DNA"/>
</dbReference>
<feature type="coiled-coil region" evidence="1">
    <location>
        <begin position="97"/>
        <end position="124"/>
    </location>
</feature>
<keyword evidence="1" id="KW-0175">Coiled coil</keyword>
<keyword evidence="4" id="KW-0255">Endonuclease</keyword>
<dbReference type="InterPro" id="IPR003615">
    <property type="entry name" value="HNH_nuc"/>
</dbReference>
<sequence length="130" mass="15762">MVQKQTKRTLRLMLYKKLLNYTCAHPECISGTDIEAHHVRPLYKGGVDKFWNIISLCWMCHHKKKLHSRSEDKMLELYVYKTMHEFNICGFSFDEQEEKFLENLRQYKREHKRLTAEENLILENIETIKE</sequence>
<gene>
    <name evidence="4" type="ORF">MM415A00259_0026</name>
    <name evidence="3" type="ORF">MM415B00452_0042</name>
</gene>
<dbReference type="GO" id="GO:0004519">
    <property type="term" value="F:endonuclease activity"/>
    <property type="evidence" value="ECO:0007669"/>
    <property type="project" value="UniProtKB-KW"/>
</dbReference>
<dbReference type="GO" id="GO:0008270">
    <property type="term" value="F:zinc ion binding"/>
    <property type="evidence" value="ECO:0007669"/>
    <property type="project" value="InterPro"/>
</dbReference>